<evidence type="ECO:0000313" key="4">
    <source>
        <dbReference type="Proteomes" id="UP001309876"/>
    </source>
</evidence>
<feature type="compositionally biased region" description="Polar residues" evidence="2">
    <location>
        <begin position="54"/>
        <end position="64"/>
    </location>
</feature>
<feature type="compositionally biased region" description="Low complexity" evidence="2">
    <location>
        <begin position="527"/>
        <end position="547"/>
    </location>
</feature>
<proteinExistence type="predicted"/>
<feature type="compositionally biased region" description="Basic and acidic residues" evidence="2">
    <location>
        <begin position="416"/>
        <end position="429"/>
    </location>
</feature>
<reference evidence="3 4" key="1">
    <citation type="submission" date="2023-08" db="EMBL/GenBank/DDBJ databases">
        <title>Black Yeasts Isolated from many extreme environments.</title>
        <authorList>
            <person name="Coleine C."/>
            <person name="Stajich J.E."/>
            <person name="Selbmann L."/>
        </authorList>
    </citation>
    <scope>NUCLEOTIDE SEQUENCE [LARGE SCALE GENOMIC DNA]</scope>
    <source>
        <strain evidence="3 4">CCFEE 5910</strain>
    </source>
</reference>
<feature type="compositionally biased region" description="Basic and acidic residues" evidence="2">
    <location>
        <begin position="44"/>
        <end position="53"/>
    </location>
</feature>
<evidence type="ECO:0000313" key="3">
    <source>
        <dbReference type="EMBL" id="KAK5084264.1"/>
    </source>
</evidence>
<organism evidence="3 4">
    <name type="scientific">Lithohypha guttulata</name>
    <dbReference type="NCBI Taxonomy" id="1690604"/>
    <lineage>
        <taxon>Eukaryota</taxon>
        <taxon>Fungi</taxon>
        <taxon>Dikarya</taxon>
        <taxon>Ascomycota</taxon>
        <taxon>Pezizomycotina</taxon>
        <taxon>Eurotiomycetes</taxon>
        <taxon>Chaetothyriomycetidae</taxon>
        <taxon>Chaetothyriales</taxon>
        <taxon>Trichomeriaceae</taxon>
        <taxon>Lithohypha</taxon>
    </lineage>
</organism>
<accession>A0AAN7Y5V4</accession>
<protein>
    <submittedName>
        <fullName evidence="3">Uncharacterized protein</fullName>
    </submittedName>
</protein>
<keyword evidence="4" id="KW-1185">Reference proteome</keyword>
<feature type="region of interest" description="Disordered" evidence="2">
    <location>
        <begin position="628"/>
        <end position="705"/>
    </location>
</feature>
<feature type="region of interest" description="Disordered" evidence="2">
    <location>
        <begin position="523"/>
        <end position="553"/>
    </location>
</feature>
<sequence>MPPSKKTEMAFMGMMEKFFESHSQCDCPDCRASTRRLQKLAAKAADKRVDKENVSPSPSMSNSKPDADGHYCPDHKPPPPLKKSTKDKDKDKEKSLNSSAAAQSNRADKVNSLLKADSNDAVFSVFKSIPTTADETKLATSIQVATKECKTFAESKAKIISYCHVDSVDLDAVFGLLAKVRQERGILTSAIIKSNSEREKYLGAIHEVDELMVMLRDVAKDGKSTGSEGMRNGLGNMIYKIHELATNPSSLYDELMELREDFYDLQADYEEQRDKFLDIESCHEKLHEDKKRLQEDLAWEKRDHLETRKRVSAISGTQNQIHQTRDNLEKVRDENTELRKELEKLTGELAKINALKHENTQLKKKLAVAEAIKPEVEVEQKLPDTTTSGKKKRSKKLGNDTNPTDDATTANSNVDNAHKTDSDHKKEIKALQQAKAETQSHLDNAQTGLRQLEALLKKAEVAKTKALERQQIEQATAQNWKEMSDGHLEESNRLKQQLDDSMTHAATLQETVHRLEQSVSNVKDQLTAQSQKRSSSPSVQSQTSTTSRSDHESLRMLRKLRGETAQLVQDLDSAKSYPGDPWNVVECTRNMVAAIDHDLESMLITSRDSDMPSAMSDLYLPYLRNDTGLPSPIGPSRTRDPTPPLSIPRGRNPPSSYHRPLLPPGLADPNLGRASPAPVHLPSPIGTGRPMKGQTPSPTPASAKTVAFTTPSSAVLGNGAAGVDWSIWTKR</sequence>
<feature type="compositionally biased region" description="Polar residues" evidence="2">
    <location>
        <begin position="694"/>
        <end position="705"/>
    </location>
</feature>
<gene>
    <name evidence="3" type="ORF">LTR05_005340</name>
</gene>
<feature type="compositionally biased region" description="Basic and acidic residues" evidence="2">
    <location>
        <begin position="65"/>
        <end position="77"/>
    </location>
</feature>
<comment type="caution">
    <text evidence="3">The sequence shown here is derived from an EMBL/GenBank/DDBJ whole genome shotgun (WGS) entry which is preliminary data.</text>
</comment>
<feature type="region of interest" description="Disordered" evidence="2">
    <location>
        <begin position="379"/>
        <end position="441"/>
    </location>
</feature>
<keyword evidence="1" id="KW-0175">Coiled coil</keyword>
<dbReference type="EMBL" id="JAVRRJ010000005">
    <property type="protein sequence ID" value="KAK5084264.1"/>
    <property type="molecule type" value="Genomic_DNA"/>
</dbReference>
<dbReference type="Proteomes" id="UP001309876">
    <property type="component" value="Unassembled WGS sequence"/>
</dbReference>
<feature type="coiled-coil region" evidence="1">
    <location>
        <begin position="442"/>
        <end position="469"/>
    </location>
</feature>
<name>A0AAN7Y5V4_9EURO</name>
<feature type="region of interest" description="Disordered" evidence="2">
    <location>
        <begin position="41"/>
        <end position="107"/>
    </location>
</feature>
<feature type="compositionally biased region" description="Low complexity" evidence="2">
    <location>
        <begin position="399"/>
        <end position="413"/>
    </location>
</feature>
<evidence type="ECO:0000256" key="2">
    <source>
        <dbReference type="SAM" id="MobiDB-lite"/>
    </source>
</evidence>
<feature type="compositionally biased region" description="Basic and acidic residues" evidence="2">
    <location>
        <begin position="84"/>
        <end position="95"/>
    </location>
</feature>
<feature type="coiled-coil region" evidence="1">
    <location>
        <begin position="255"/>
        <end position="372"/>
    </location>
</feature>
<dbReference type="AlphaFoldDB" id="A0AAN7Y5V4"/>
<evidence type="ECO:0000256" key="1">
    <source>
        <dbReference type="SAM" id="Coils"/>
    </source>
</evidence>